<evidence type="ECO:0000313" key="1">
    <source>
        <dbReference type="EMBL" id="AZQ61711.1"/>
    </source>
</evidence>
<sequence length="79" mass="9227">MISCNHAAMLIDKKEATSISFMENVKLKFHVMLCATCKKYKVMSKQIDRSLKKYVRQYNTIDLNLSAEKKDAIIKRLKE</sequence>
<proteinExistence type="predicted"/>
<reference evidence="1 2" key="1">
    <citation type="submission" date="2018-12" db="EMBL/GenBank/DDBJ databases">
        <title>Flammeovirga pectinis sp. nov., isolated from the gut of the Korean scallop, Patinopecten yessoensis.</title>
        <authorList>
            <person name="Bae J.-W."/>
            <person name="Jeong Y.-S."/>
            <person name="Kang W."/>
        </authorList>
    </citation>
    <scope>NUCLEOTIDE SEQUENCE [LARGE SCALE GENOMIC DNA]</scope>
    <source>
        <strain evidence="1 2">L12M1</strain>
    </source>
</reference>
<name>A0A3Q9FKD9_9BACT</name>
<dbReference type="EMBL" id="CP034562">
    <property type="protein sequence ID" value="AZQ61711.1"/>
    <property type="molecule type" value="Genomic_DNA"/>
</dbReference>
<accession>A0A3Q9FKD9</accession>
<organism evidence="1 2">
    <name type="scientific">Flammeovirga pectinis</name>
    <dbReference type="NCBI Taxonomy" id="2494373"/>
    <lineage>
        <taxon>Bacteria</taxon>
        <taxon>Pseudomonadati</taxon>
        <taxon>Bacteroidota</taxon>
        <taxon>Cytophagia</taxon>
        <taxon>Cytophagales</taxon>
        <taxon>Flammeovirgaceae</taxon>
        <taxon>Flammeovirga</taxon>
    </lineage>
</organism>
<keyword evidence="2" id="KW-1185">Reference proteome</keyword>
<dbReference type="Proteomes" id="UP000267268">
    <property type="component" value="Chromosome 1"/>
</dbReference>
<protein>
    <recommendedName>
        <fullName evidence="3">Zf-HC2 domain-containing protein</fullName>
    </recommendedName>
</protein>
<dbReference type="RefSeq" id="WP_126612484.1">
    <property type="nucleotide sequence ID" value="NZ_CP034562.1"/>
</dbReference>
<evidence type="ECO:0008006" key="3">
    <source>
        <dbReference type="Google" id="ProtNLM"/>
    </source>
</evidence>
<dbReference type="AlphaFoldDB" id="A0A3Q9FKD9"/>
<dbReference type="KEGG" id="fll:EI427_05525"/>
<gene>
    <name evidence="1" type="ORF">EI427_05525</name>
</gene>
<evidence type="ECO:0000313" key="2">
    <source>
        <dbReference type="Proteomes" id="UP000267268"/>
    </source>
</evidence>
<dbReference type="OrthoDB" id="886726at2"/>